<dbReference type="EMBL" id="KQ981993">
    <property type="protein sequence ID" value="KYN30999.1"/>
    <property type="molecule type" value="Genomic_DNA"/>
</dbReference>
<accession>A0A195ESY9</accession>
<keyword evidence="2" id="KW-1185">Reference proteome</keyword>
<dbReference type="Proteomes" id="UP000078541">
    <property type="component" value="Unassembled WGS sequence"/>
</dbReference>
<proteinExistence type="predicted"/>
<sequence length="76" mass="8530">MTLNMRTYKGFNKQPYCEATLGAREKGNATLMSANGRRTHCRHIDATRLSSGGRFSFRAQRGLLNTRVSFYTSPVA</sequence>
<organism evidence="1 2">
    <name type="scientific">Trachymyrmex septentrionalis</name>
    <dbReference type="NCBI Taxonomy" id="34720"/>
    <lineage>
        <taxon>Eukaryota</taxon>
        <taxon>Metazoa</taxon>
        <taxon>Ecdysozoa</taxon>
        <taxon>Arthropoda</taxon>
        <taxon>Hexapoda</taxon>
        <taxon>Insecta</taxon>
        <taxon>Pterygota</taxon>
        <taxon>Neoptera</taxon>
        <taxon>Endopterygota</taxon>
        <taxon>Hymenoptera</taxon>
        <taxon>Apocrita</taxon>
        <taxon>Aculeata</taxon>
        <taxon>Formicoidea</taxon>
        <taxon>Formicidae</taxon>
        <taxon>Myrmicinae</taxon>
        <taxon>Trachymyrmex</taxon>
    </lineage>
</organism>
<reference evidence="1 2" key="1">
    <citation type="submission" date="2016-03" db="EMBL/GenBank/DDBJ databases">
        <title>Trachymyrmex septentrionalis WGS genome.</title>
        <authorList>
            <person name="Nygaard S."/>
            <person name="Hu H."/>
            <person name="Boomsma J."/>
            <person name="Zhang G."/>
        </authorList>
    </citation>
    <scope>NUCLEOTIDE SEQUENCE [LARGE SCALE GENOMIC DNA]</scope>
    <source>
        <strain evidence="1">Tsep2-gDNA-1</strain>
        <tissue evidence="1">Whole body</tissue>
    </source>
</reference>
<gene>
    <name evidence="1" type="ORF">ALC56_14811</name>
</gene>
<protein>
    <submittedName>
        <fullName evidence="1">Uncharacterized protein</fullName>
    </submittedName>
</protein>
<evidence type="ECO:0000313" key="1">
    <source>
        <dbReference type="EMBL" id="KYN30999.1"/>
    </source>
</evidence>
<name>A0A195ESY9_9HYME</name>
<dbReference type="AlphaFoldDB" id="A0A195ESY9"/>
<evidence type="ECO:0000313" key="2">
    <source>
        <dbReference type="Proteomes" id="UP000078541"/>
    </source>
</evidence>